<feature type="domain" description="SnoaL-like" evidence="1">
    <location>
        <begin position="11"/>
        <end position="119"/>
    </location>
</feature>
<dbReference type="Proteomes" id="UP000674234">
    <property type="component" value="Unassembled WGS sequence"/>
</dbReference>
<dbReference type="EMBL" id="JAFCNB010000019">
    <property type="protein sequence ID" value="MBP2707414.1"/>
    <property type="molecule type" value="Genomic_DNA"/>
</dbReference>
<evidence type="ECO:0000313" key="3">
    <source>
        <dbReference type="Proteomes" id="UP000674234"/>
    </source>
</evidence>
<dbReference type="AlphaFoldDB" id="A0A941AS54"/>
<dbReference type="RefSeq" id="WP_210158680.1">
    <property type="nucleotide sequence ID" value="NZ_JAFCNB010000019.1"/>
</dbReference>
<comment type="caution">
    <text evidence="2">The sequence shown here is derived from an EMBL/GenBank/DDBJ whole genome shotgun (WGS) entry which is preliminary data.</text>
</comment>
<proteinExistence type="predicted"/>
<dbReference type="CDD" id="cd00531">
    <property type="entry name" value="NTF2_like"/>
    <property type="match status" value="1"/>
</dbReference>
<dbReference type="SUPFAM" id="SSF54427">
    <property type="entry name" value="NTF2-like"/>
    <property type="match status" value="1"/>
</dbReference>
<dbReference type="Gene3D" id="3.10.450.50">
    <property type="match status" value="1"/>
</dbReference>
<dbReference type="Pfam" id="PF12680">
    <property type="entry name" value="SnoaL_2"/>
    <property type="match status" value="1"/>
</dbReference>
<name>A0A941AS54_9ACTN</name>
<keyword evidence="3" id="KW-1185">Reference proteome</keyword>
<evidence type="ECO:0000313" key="2">
    <source>
        <dbReference type="EMBL" id="MBP2707414.1"/>
    </source>
</evidence>
<reference evidence="2" key="1">
    <citation type="submission" date="2021-02" db="EMBL/GenBank/DDBJ databases">
        <title>Draft genome sequence of Microbispora sp. RL4-1S isolated from rice leaves in Thailand.</title>
        <authorList>
            <person name="Muangham S."/>
            <person name="Duangmal K."/>
        </authorList>
    </citation>
    <scope>NUCLEOTIDE SEQUENCE</scope>
    <source>
        <strain evidence="2">RL4-1S</strain>
    </source>
</reference>
<evidence type="ECO:0000259" key="1">
    <source>
        <dbReference type="Pfam" id="PF12680"/>
    </source>
</evidence>
<sequence>MQQTPRDVLGRYRRAILDKNADALADLYADDAVHEIPFRFPGMPARYEGREQVRAAYRAIWGASPVRPEEIRDVVTHETADPEVIVAEQVVAGLVPATGDSFAVPGVLVLRVRDGLITHVRDYMDALAATQALDRTA</sequence>
<accession>A0A941AS54</accession>
<dbReference type="InterPro" id="IPR037401">
    <property type="entry name" value="SnoaL-like"/>
</dbReference>
<organism evidence="2 3">
    <name type="scientific">Microbispora oryzae</name>
    <dbReference type="NCBI Taxonomy" id="2806554"/>
    <lineage>
        <taxon>Bacteria</taxon>
        <taxon>Bacillati</taxon>
        <taxon>Actinomycetota</taxon>
        <taxon>Actinomycetes</taxon>
        <taxon>Streptosporangiales</taxon>
        <taxon>Streptosporangiaceae</taxon>
        <taxon>Microbispora</taxon>
    </lineage>
</organism>
<protein>
    <submittedName>
        <fullName evidence="2">Nuclear transport factor 2 family protein</fullName>
    </submittedName>
</protein>
<gene>
    <name evidence="2" type="ORF">JOL79_26880</name>
</gene>
<dbReference type="InterPro" id="IPR032710">
    <property type="entry name" value="NTF2-like_dom_sf"/>
</dbReference>